<feature type="compositionally biased region" description="Polar residues" evidence="3">
    <location>
        <begin position="482"/>
        <end position="499"/>
    </location>
</feature>
<feature type="region of interest" description="Disordered" evidence="3">
    <location>
        <begin position="458"/>
        <end position="499"/>
    </location>
</feature>
<dbReference type="PANTHER" id="PTHR12835">
    <property type="entry name" value="BIOTIN PROTEIN LIGASE"/>
    <property type="match status" value="1"/>
</dbReference>
<feature type="region of interest" description="Disordered" evidence="3">
    <location>
        <begin position="643"/>
        <end position="679"/>
    </location>
</feature>
<dbReference type="Gene3D" id="3.30.930.10">
    <property type="entry name" value="Bira Bifunctional Protein, Domain 2"/>
    <property type="match status" value="1"/>
</dbReference>
<sequence>MFLALSLILTGVKFARRRRLHAILSNFFNLQCGESETLFCRISQHFPPFRYSSIYKATSESALSNSVNILYKNETREVYCSPEKIILQSSDWISCQPIFSSSLTSLSSKCSQPFIFFIIRIKSNVHHTHKFHTLPRNGKDKGFERAKETLPDVSHQNNGTANQSDCKSSEAQDDTTLFVSRIEQEELDNPVEMDSVASLVAYNSKTADFFLYKSRIDIFADIVFSWSEGNLLKNRAHVEEIISVQSPDDLFTQCSQASRSNTLSFGSSSSRSSTRSRASLHVFLNEHAQNRSEMSPYTLLETLYFKDVYGFDPNKFINRYSSVVVQQKSIYNSDTCLYKSTNKRNAIQNFKLPSTDWLEDEGNLSDTMTLSTGLPSTFRDTDRSASVVPNYICKIRTAQSSRHDSECSDSRDLESNGQSFKSKIAQNCEAVSLCSTLDDISKTDTTIVSIAEMKESVASEQICTDDKTDANNENESRDYSHIESSSTNHRSNEQPSASQNLKLTIKTDKQDVSMDAKAFPPKPLRTMAHTSLLLARDLQCRRYSSQVPDNGWSLRQFGTSSDGLSKRQSLSVAFSSGRSLSPLTKSLLANYGSRDILDTKINSPGDEFLFTRKANSVYQRRYHSMPRQQYKVRRYISIGPGDDHRRAIPTTITEPSSDETSNTEVNRVDTVSTSEEELLPSRRMKPPAILVYTGDQPELFDRIATSLKAILPLYRYTVNNLSVEALTTHPWIDDNCACLMISDTDGLNDQAWQRLQQYFVNSGKILFLCQNSLLASLTHCGSAKKQSNILKKTFGKKSTILALGKDFEQFLKKTLKKMENDKEVYETFHSKDIVGGCRFSVALSKKTGQPLLLYMQNAERRASALFSDATTDQLLTGNKLISEAMLSLGVHITVNSVTSTSMPQLSRGYLVCQKDSLLFDIKGLSYDEPLGSRPQLFFYRPTTLSEEQIGTPDSRYLPIEICRRKITLPVLKDEFNYQKYFEQLRTKSLGRVLLYVPTCESTLDISKSLSHAFPDSDGILVMAGNQTKGRGRGGNEWISPKGCALFTFNFNVPVGSCLGKSIGFVQHILAVSVVDAIISLLKDQEFPLHIKWPNDVYYERKHKLGGVMVNATIRNNQYECIVASGLNVSNSRPTVCLNDFLPADCYKKLCGEEVIAETMNKFEYYVNMFVNKGKDELLRHYYAQWLHTHEEVSIVQQGGDSKEKVIIRGLDAHGFLEVRSKQTGQIYSVHDDGNTFDMMKGLIRPKH</sequence>
<dbReference type="CDD" id="cd16442">
    <property type="entry name" value="BPL"/>
    <property type="match status" value="1"/>
</dbReference>
<dbReference type="InterPro" id="IPR004408">
    <property type="entry name" value="Biotin_CoA_COase_ligase"/>
</dbReference>
<evidence type="ECO:0000256" key="3">
    <source>
        <dbReference type="SAM" id="MobiDB-lite"/>
    </source>
</evidence>
<keyword evidence="2 5" id="KW-0436">Ligase</keyword>
<dbReference type="NCBIfam" id="TIGR00121">
    <property type="entry name" value="birA_ligase"/>
    <property type="match status" value="1"/>
</dbReference>
<evidence type="ECO:0000313" key="5">
    <source>
        <dbReference type="EMBL" id="KAI1720182.1"/>
    </source>
</evidence>
<feature type="region of interest" description="Disordered" evidence="3">
    <location>
        <begin position="151"/>
        <end position="170"/>
    </location>
</feature>
<feature type="compositionally biased region" description="Polar residues" evidence="3">
    <location>
        <begin position="650"/>
        <end position="673"/>
    </location>
</feature>
<feature type="compositionally biased region" description="Polar residues" evidence="3">
    <location>
        <begin position="154"/>
        <end position="166"/>
    </location>
</feature>
<comment type="caution">
    <text evidence="5">The sequence shown here is derived from an EMBL/GenBank/DDBJ whole genome shotgun (WGS) entry which is preliminary data.</text>
</comment>
<dbReference type="PANTHER" id="PTHR12835:SF5">
    <property type="entry name" value="BIOTIN--PROTEIN LIGASE"/>
    <property type="match status" value="1"/>
</dbReference>
<dbReference type="Pfam" id="PF03099">
    <property type="entry name" value="BPL_LplA_LipB"/>
    <property type="match status" value="1"/>
</dbReference>
<organism evidence="5 6">
    <name type="scientific">Ditylenchus destructor</name>
    <dbReference type="NCBI Taxonomy" id="166010"/>
    <lineage>
        <taxon>Eukaryota</taxon>
        <taxon>Metazoa</taxon>
        <taxon>Ecdysozoa</taxon>
        <taxon>Nematoda</taxon>
        <taxon>Chromadorea</taxon>
        <taxon>Rhabditida</taxon>
        <taxon>Tylenchina</taxon>
        <taxon>Tylenchomorpha</taxon>
        <taxon>Sphaerularioidea</taxon>
        <taxon>Anguinidae</taxon>
        <taxon>Anguininae</taxon>
        <taxon>Ditylenchus</taxon>
    </lineage>
</organism>
<evidence type="ECO:0000256" key="2">
    <source>
        <dbReference type="ARBA" id="ARBA00022598"/>
    </source>
</evidence>
<evidence type="ECO:0000256" key="1">
    <source>
        <dbReference type="ARBA" id="ARBA00009934"/>
    </source>
</evidence>
<keyword evidence="6" id="KW-1185">Reference proteome</keyword>
<evidence type="ECO:0000259" key="4">
    <source>
        <dbReference type="PROSITE" id="PS51733"/>
    </source>
</evidence>
<feature type="compositionally biased region" description="Basic and acidic residues" evidence="3">
    <location>
        <begin position="464"/>
        <end position="481"/>
    </location>
</feature>
<dbReference type="AlphaFoldDB" id="A0AAD4N7H2"/>
<dbReference type="SUPFAM" id="SSF55681">
    <property type="entry name" value="Class II aaRS and biotin synthetases"/>
    <property type="match status" value="1"/>
</dbReference>
<dbReference type="Proteomes" id="UP001201812">
    <property type="component" value="Unassembled WGS sequence"/>
</dbReference>
<dbReference type="InterPro" id="IPR045864">
    <property type="entry name" value="aa-tRNA-synth_II/BPL/LPL"/>
</dbReference>
<accession>A0AAD4N7H2</accession>
<dbReference type="EMBL" id="JAKKPZ010000006">
    <property type="protein sequence ID" value="KAI1720182.1"/>
    <property type="molecule type" value="Genomic_DNA"/>
</dbReference>
<name>A0AAD4N7H2_9BILA</name>
<dbReference type="PROSITE" id="PS51733">
    <property type="entry name" value="BPL_LPL_CATALYTIC"/>
    <property type="match status" value="1"/>
</dbReference>
<feature type="domain" description="BPL/LPL catalytic" evidence="4">
    <location>
        <begin position="978"/>
        <end position="1170"/>
    </location>
</feature>
<protein>
    <submittedName>
        <fullName evidence="5">Biotin/lipoate a/B protein ligase family domain-containing protein</fullName>
    </submittedName>
</protein>
<reference evidence="5" key="1">
    <citation type="submission" date="2022-01" db="EMBL/GenBank/DDBJ databases">
        <title>Genome Sequence Resource for Two Populations of Ditylenchus destructor, the Migratory Endoparasitic Phytonematode.</title>
        <authorList>
            <person name="Zhang H."/>
            <person name="Lin R."/>
            <person name="Xie B."/>
        </authorList>
    </citation>
    <scope>NUCLEOTIDE SEQUENCE</scope>
    <source>
        <strain evidence="5">BazhouSP</strain>
    </source>
</reference>
<dbReference type="GO" id="GO:0004077">
    <property type="term" value="F:biotin--[biotin carboxyl-carrier protein] ligase activity"/>
    <property type="evidence" value="ECO:0007669"/>
    <property type="project" value="InterPro"/>
</dbReference>
<proteinExistence type="inferred from homology"/>
<gene>
    <name evidence="5" type="ORF">DdX_05558</name>
</gene>
<evidence type="ECO:0000313" key="6">
    <source>
        <dbReference type="Proteomes" id="UP001201812"/>
    </source>
</evidence>
<comment type="similarity">
    <text evidence="1">Belongs to the biotin--protein ligase family.</text>
</comment>
<dbReference type="InterPro" id="IPR004143">
    <property type="entry name" value="BPL_LPL_catalytic"/>
</dbReference>
<dbReference type="GO" id="GO:0005737">
    <property type="term" value="C:cytoplasm"/>
    <property type="evidence" value="ECO:0007669"/>
    <property type="project" value="TreeGrafter"/>
</dbReference>